<sequence>MDDRKLRRAMSARALMRKKFKVMSFSGPWKESFGESLEPSGVWIVWGNSGNGKTRFCMQLAKYLTRFGKVAYDTMEEGARLTFQKALVDSHMEQAKGFVVLDREPLADLKARLRKRNSPDIVIVDSFQHMGLSKPKYLKLKGEFPDKLFVFVSHAEGKQPEGRSAKFVRYDADVKIRVEGYRALPTSRYGGGRPYVIWEEGAADYWGEAE</sequence>
<accession>A0AAU9CP29</accession>
<dbReference type="SUPFAM" id="SSF52540">
    <property type="entry name" value="P-loop containing nucleoside triphosphate hydrolases"/>
    <property type="match status" value="1"/>
</dbReference>
<evidence type="ECO:0000259" key="1">
    <source>
        <dbReference type="SMART" id="SM00382"/>
    </source>
</evidence>
<dbReference type="AlphaFoldDB" id="A0AAU9CP29"/>
<evidence type="ECO:0000313" key="3">
    <source>
        <dbReference type="Proteomes" id="UP001348817"/>
    </source>
</evidence>
<gene>
    <name evidence="2" type="ORF">FUAX_33230</name>
</gene>
<protein>
    <recommendedName>
        <fullName evidence="1">AAA+ ATPase domain-containing protein</fullName>
    </recommendedName>
</protein>
<dbReference type="Gene3D" id="3.40.50.300">
    <property type="entry name" value="P-loop containing nucleotide triphosphate hydrolases"/>
    <property type="match status" value="1"/>
</dbReference>
<evidence type="ECO:0000313" key="2">
    <source>
        <dbReference type="EMBL" id="BDD10891.1"/>
    </source>
</evidence>
<proteinExistence type="predicted"/>
<name>A0AAU9CP29_9BACT</name>
<organism evidence="2 3">
    <name type="scientific">Fulvitalea axinellae</name>
    <dbReference type="NCBI Taxonomy" id="1182444"/>
    <lineage>
        <taxon>Bacteria</taxon>
        <taxon>Pseudomonadati</taxon>
        <taxon>Bacteroidota</taxon>
        <taxon>Cytophagia</taxon>
        <taxon>Cytophagales</taxon>
        <taxon>Persicobacteraceae</taxon>
        <taxon>Fulvitalea</taxon>
    </lineage>
</organism>
<dbReference type="EMBL" id="AP025314">
    <property type="protein sequence ID" value="BDD10891.1"/>
    <property type="molecule type" value="Genomic_DNA"/>
</dbReference>
<reference evidence="2 3" key="1">
    <citation type="submission" date="2021-12" db="EMBL/GenBank/DDBJ databases">
        <title>Genome sequencing of bacteria with rrn-lacking chromosome and rrn-plasmid.</title>
        <authorList>
            <person name="Anda M."/>
            <person name="Iwasaki W."/>
        </authorList>
    </citation>
    <scope>NUCLEOTIDE SEQUENCE [LARGE SCALE GENOMIC DNA]</scope>
    <source>
        <strain evidence="2 3">DSM 100852</strain>
    </source>
</reference>
<dbReference type="InterPro" id="IPR027417">
    <property type="entry name" value="P-loop_NTPase"/>
</dbReference>
<feature type="domain" description="AAA+ ATPase" evidence="1">
    <location>
        <begin position="39"/>
        <end position="180"/>
    </location>
</feature>
<keyword evidence="3" id="KW-1185">Reference proteome</keyword>
<dbReference type="Proteomes" id="UP001348817">
    <property type="component" value="Chromosome"/>
</dbReference>
<dbReference type="SMART" id="SM00382">
    <property type="entry name" value="AAA"/>
    <property type="match status" value="1"/>
</dbReference>
<dbReference type="RefSeq" id="WP_338392418.1">
    <property type="nucleotide sequence ID" value="NZ_AP025314.1"/>
</dbReference>
<dbReference type="InterPro" id="IPR003593">
    <property type="entry name" value="AAA+_ATPase"/>
</dbReference>
<dbReference type="KEGG" id="fax:FUAX_33230"/>